<evidence type="ECO:0000313" key="2">
    <source>
        <dbReference type="Proteomes" id="UP001595625"/>
    </source>
</evidence>
<keyword evidence="2" id="KW-1185">Reference proteome</keyword>
<dbReference type="RefSeq" id="WP_084242969.1">
    <property type="nucleotide sequence ID" value="NZ_CANMQG010000004.1"/>
</dbReference>
<name>A0ABV7KLP9_PLAOK</name>
<dbReference type="EMBL" id="JBHRUJ010000004">
    <property type="protein sequence ID" value="MFC3210299.1"/>
    <property type="molecule type" value="Genomic_DNA"/>
</dbReference>
<evidence type="ECO:0000313" key="1">
    <source>
        <dbReference type="EMBL" id="MFC3210299.1"/>
    </source>
</evidence>
<protein>
    <submittedName>
        <fullName evidence="1">Uncharacterized protein</fullName>
    </submittedName>
</protein>
<accession>A0ABV7KLP9</accession>
<organism evidence="1 2">
    <name type="scientific">Planomicrobium okeanokoites</name>
    <name type="common">Planococcus okeanokoites</name>
    <name type="synonym">Flavobacterium okeanokoites</name>
    <dbReference type="NCBI Taxonomy" id="244"/>
    <lineage>
        <taxon>Bacteria</taxon>
        <taxon>Bacillati</taxon>
        <taxon>Bacillota</taxon>
        <taxon>Bacilli</taxon>
        <taxon>Bacillales</taxon>
        <taxon>Caryophanaceae</taxon>
        <taxon>Planomicrobium</taxon>
    </lineage>
</organism>
<proteinExistence type="predicted"/>
<gene>
    <name evidence="1" type="ORF">ACFOEJ_04310</name>
</gene>
<sequence>MKWATLFQFFPAGKKKYPLTIKKEGFILNENAYYTENTKYIVDSTDKRDGMVYRQLKRSSKTSTAHLSFLGQN</sequence>
<reference evidence="2" key="1">
    <citation type="journal article" date="2019" name="Int. J. Syst. Evol. Microbiol.">
        <title>The Global Catalogue of Microorganisms (GCM) 10K type strain sequencing project: providing services to taxonomists for standard genome sequencing and annotation.</title>
        <authorList>
            <consortium name="The Broad Institute Genomics Platform"/>
            <consortium name="The Broad Institute Genome Sequencing Center for Infectious Disease"/>
            <person name="Wu L."/>
            <person name="Ma J."/>
        </authorList>
    </citation>
    <scope>NUCLEOTIDE SEQUENCE [LARGE SCALE GENOMIC DNA]</scope>
    <source>
        <strain evidence="2">CCM 320</strain>
    </source>
</reference>
<dbReference type="Proteomes" id="UP001595625">
    <property type="component" value="Unassembled WGS sequence"/>
</dbReference>
<comment type="caution">
    <text evidence="1">The sequence shown here is derived from an EMBL/GenBank/DDBJ whole genome shotgun (WGS) entry which is preliminary data.</text>
</comment>